<organism evidence="3 4">
    <name type="scientific">Pararhizobium capsulatum DSM 1112</name>
    <dbReference type="NCBI Taxonomy" id="1121113"/>
    <lineage>
        <taxon>Bacteria</taxon>
        <taxon>Pseudomonadati</taxon>
        <taxon>Pseudomonadota</taxon>
        <taxon>Alphaproteobacteria</taxon>
        <taxon>Hyphomicrobiales</taxon>
        <taxon>Rhizobiaceae</taxon>
        <taxon>Rhizobium/Agrobacterium group</taxon>
        <taxon>Pararhizobium</taxon>
    </lineage>
</organism>
<dbReference type="RefSeq" id="WP_307234089.1">
    <property type="nucleotide sequence ID" value="NZ_JAUSVF010000002.1"/>
</dbReference>
<comment type="caution">
    <text evidence="3">The sequence shown here is derived from an EMBL/GenBank/DDBJ whole genome shotgun (WGS) entry which is preliminary data.</text>
</comment>
<evidence type="ECO:0000256" key="1">
    <source>
        <dbReference type="SAM" id="Phobius"/>
    </source>
</evidence>
<evidence type="ECO:0000313" key="4">
    <source>
        <dbReference type="Proteomes" id="UP001230207"/>
    </source>
</evidence>
<keyword evidence="1" id="KW-0472">Membrane</keyword>
<dbReference type="PANTHER" id="PTHR22911">
    <property type="entry name" value="ACYL-MALONYL CONDENSING ENZYME-RELATED"/>
    <property type="match status" value="1"/>
</dbReference>
<feature type="domain" description="EamA" evidence="2">
    <location>
        <begin position="161"/>
        <end position="292"/>
    </location>
</feature>
<accession>A0ABU0C040</accession>
<dbReference type="PANTHER" id="PTHR22911:SF135">
    <property type="entry name" value="BLR4310 PROTEIN"/>
    <property type="match status" value="1"/>
</dbReference>
<feature type="transmembrane region" description="Helical" evidence="1">
    <location>
        <begin position="250"/>
        <end position="270"/>
    </location>
</feature>
<feature type="transmembrane region" description="Helical" evidence="1">
    <location>
        <begin position="161"/>
        <end position="180"/>
    </location>
</feature>
<feature type="transmembrane region" description="Helical" evidence="1">
    <location>
        <begin position="83"/>
        <end position="102"/>
    </location>
</feature>
<dbReference type="Pfam" id="PF00892">
    <property type="entry name" value="EamA"/>
    <property type="match status" value="2"/>
</dbReference>
<reference evidence="3 4" key="1">
    <citation type="submission" date="2023-07" db="EMBL/GenBank/DDBJ databases">
        <title>Genomic Encyclopedia of Type Strains, Phase IV (KMG-IV): sequencing the most valuable type-strain genomes for metagenomic binning, comparative biology and taxonomic classification.</title>
        <authorList>
            <person name="Goeker M."/>
        </authorList>
    </citation>
    <scope>NUCLEOTIDE SEQUENCE [LARGE SCALE GENOMIC DNA]</scope>
    <source>
        <strain evidence="3 4">DSM 1112</strain>
    </source>
</reference>
<keyword evidence="1" id="KW-0812">Transmembrane</keyword>
<feature type="domain" description="EamA" evidence="2">
    <location>
        <begin position="21"/>
        <end position="151"/>
    </location>
</feature>
<feature type="transmembrane region" description="Helical" evidence="1">
    <location>
        <begin position="108"/>
        <end position="129"/>
    </location>
</feature>
<feature type="transmembrane region" description="Helical" evidence="1">
    <location>
        <begin position="276"/>
        <end position="293"/>
    </location>
</feature>
<keyword evidence="1" id="KW-1133">Transmembrane helix</keyword>
<keyword evidence="4" id="KW-1185">Reference proteome</keyword>
<proteinExistence type="predicted"/>
<dbReference type="SUPFAM" id="SSF103481">
    <property type="entry name" value="Multidrug resistance efflux transporter EmrE"/>
    <property type="match status" value="2"/>
</dbReference>
<feature type="transmembrane region" description="Helical" evidence="1">
    <location>
        <begin position="192"/>
        <end position="210"/>
    </location>
</feature>
<dbReference type="Gene3D" id="1.10.3730.20">
    <property type="match status" value="1"/>
</dbReference>
<dbReference type="EMBL" id="JAUSVF010000002">
    <property type="protein sequence ID" value="MDQ0322462.1"/>
    <property type="molecule type" value="Genomic_DNA"/>
</dbReference>
<dbReference type="InterPro" id="IPR000620">
    <property type="entry name" value="EamA_dom"/>
</dbReference>
<feature type="transmembrane region" description="Helical" evidence="1">
    <location>
        <begin position="222"/>
        <end position="243"/>
    </location>
</feature>
<gene>
    <name evidence="3" type="ORF">QO002_004668</name>
</gene>
<feature type="transmembrane region" description="Helical" evidence="1">
    <location>
        <begin position="136"/>
        <end position="155"/>
    </location>
</feature>
<evidence type="ECO:0000313" key="3">
    <source>
        <dbReference type="EMBL" id="MDQ0322462.1"/>
    </source>
</evidence>
<protein>
    <submittedName>
        <fullName evidence="3">S-adenosylmethionine uptake transporter</fullName>
    </submittedName>
</protein>
<feature type="transmembrane region" description="Helical" evidence="1">
    <location>
        <begin position="53"/>
        <end position="71"/>
    </location>
</feature>
<dbReference type="Proteomes" id="UP001230207">
    <property type="component" value="Unassembled WGS sequence"/>
</dbReference>
<evidence type="ECO:0000259" key="2">
    <source>
        <dbReference type="Pfam" id="PF00892"/>
    </source>
</evidence>
<dbReference type="InterPro" id="IPR037185">
    <property type="entry name" value="EmrE-like"/>
</dbReference>
<sequence>MPAEASALPIGAMPPRSNVKAALIVLCSFAVFSGTDALVKLLSGHFPVPQVTFMVTVAALVFVIGSAVVSGRGRALWPRHPGLAFVRAALLAGDTLLIYYAFAALPLAEAYVLAFLSPVLVAVLAFAFLGERMSRLGWIGVLLGFAGVIVALQPGVTPMNFGHAAAIGSALLFAFSLVLLRRTKATESDTALVASLLVVLSVLSLAVALAGEGFKPVVSTDIAIVAAAGLLLFGGHALLVRAFRLGDASVVAPFQYSQIVWGCLYGALLFGAPIEIHTLAGAVIIILSGWLVLK</sequence>
<name>A0ABU0C040_9HYPH</name>